<dbReference type="Proteomes" id="UP000198994">
    <property type="component" value="Unassembled WGS sequence"/>
</dbReference>
<dbReference type="SUPFAM" id="SSF46689">
    <property type="entry name" value="Homeodomain-like"/>
    <property type="match status" value="1"/>
</dbReference>
<feature type="non-terminal residue" evidence="2">
    <location>
        <position position="375"/>
    </location>
</feature>
<dbReference type="Gene3D" id="3.30.420.10">
    <property type="entry name" value="Ribonuclease H-like superfamily/Ribonuclease H"/>
    <property type="match status" value="1"/>
</dbReference>
<organism evidence="2 3">
    <name type="scientific">Salipiger thiooxidans</name>
    <dbReference type="NCBI Taxonomy" id="282683"/>
    <lineage>
        <taxon>Bacteria</taxon>
        <taxon>Pseudomonadati</taxon>
        <taxon>Pseudomonadota</taxon>
        <taxon>Alphaproteobacteria</taxon>
        <taxon>Rhodobacterales</taxon>
        <taxon>Roseobacteraceae</taxon>
        <taxon>Salipiger</taxon>
    </lineage>
</organism>
<dbReference type="PANTHER" id="PTHR35004">
    <property type="entry name" value="TRANSPOSASE RV3428C-RELATED"/>
    <property type="match status" value="1"/>
</dbReference>
<keyword evidence="3" id="KW-1185">Reference proteome</keyword>
<dbReference type="NCBIfam" id="NF033594">
    <property type="entry name" value="transpos_ISNCY_2"/>
    <property type="match status" value="1"/>
</dbReference>
<dbReference type="AlphaFoldDB" id="A0A1G7NCX3"/>
<gene>
    <name evidence="2" type="ORF">SAMN04488105_1691</name>
</gene>
<feature type="domain" description="Integrase catalytic" evidence="1">
    <location>
        <begin position="123"/>
        <end position="313"/>
    </location>
</feature>
<dbReference type="EMBL" id="FNAV01000069">
    <property type="protein sequence ID" value="SDF71908.1"/>
    <property type="molecule type" value="Genomic_DNA"/>
</dbReference>
<dbReference type="InterPro" id="IPR047797">
    <property type="entry name" value="ISNCY_transpos"/>
</dbReference>
<dbReference type="GO" id="GO:0015074">
    <property type="term" value="P:DNA integration"/>
    <property type="evidence" value="ECO:0007669"/>
    <property type="project" value="InterPro"/>
</dbReference>
<proteinExistence type="predicted"/>
<dbReference type="InterPro" id="IPR036397">
    <property type="entry name" value="RNaseH_sf"/>
</dbReference>
<reference evidence="3" key="1">
    <citation type="submission" date="2016-10" db="EMBL/GenBank/DDBJ databases">
        <authorList>
            <person name="Varghese N."/>
            <person name="Submissions S."/>
        </authorList>
    </citation>
    <scope>NUCLEOTIDE SEQUENCE [LARGE SCALE GENOMIC DNA]</scope>
    <source>
        <strain evidence="3">DSM 10146</strain>
    </source>
</reference>
<accession>A0A1G7NCX3</accession>
<dbReference type="InterPro" id="IPR012337">
    <property type="entry name" value="RNaseH-like_sf"/>
</dbReference>
<dbReference type="Pfam" id="PF13551">
    <property type="entry name" value="HTH_29"/>
    <property type="match status" value="1"/>
</dbReference>
<dbReference type="PANTHER" id="PTHR35004:SF7">
    <property type="entry name" value="INTEGRASE PROTEIN"/>
    <property type="match status" value="1"/>
</dbReference>
<dbReference type="InterPro" id="IPR009057">
    <property type="entry name" value="Homeodomain-like_sf"/>
</dbReference>
<sequence length="375" mass="42869">MSERELNRIEVLSDVVQGRMSAVAAASVLGLSRRQVHRLLKTFQADGPAAIRHKARGRPSNNRIDPAVREFALTLIRERYADFGPTFAAEKLAEDHGLKVSRETLRKWMQDAGIWLSRKQRRTFHQPRRRRDCYGELVQIDGSDHAWFEERGPACTLLAFVDDATSTLMHLEFVASESTFSYFGALERYLAAHGRPVAFYSDKHSVFRVAKQGAKSGHGMTQFGRALNDLNIEILCANSSQAKGRVERANRTLQDRLVKELRLAGVCDMAAGNAILPRFLARHNAKFAKAPLRADNLHRSLNMEPERLREILCFRDERYVTRQLAFSYERQRIILAENDITRALPGKYVDTYEFPDGRFEVRWKGVSLPYSVFDK</sequence>
<evidence type="ECO:0000313" key="3">
    <source>
        <dbReference type="Proteomes" id="UP000198994"/>
    </source>
</evidence>
<name>A0A1G7NCX3_9RHOB</name>
<protein>
    <submittedName>
        <fullName evidence="2">Transposase</fullName>
    </submittedName>
</protein>
<evidence type="ECO:0000313" key="2">
    <source>
        <dbReference type="EMBL" id="SDF71908.1"/>
    </source>
</evidence>
<dbReference type="InterPro" id="IPR001584">
    <property type="entry name" value="Integrase_cat-core"/>
</dbReference>
<evidence type="ECO:0000259" key="1">
    <source>
        <dbReference type="PROSITE" id="PS50994"/>
    </source>
</evidence>
<dbReference type="GO" id="GO:0003676">
    <property type="term" value="F:nucleic acid binding"/>
    <property type="evidence" value="ECO:0007669"/>
    <property type="project" value="InterPro"/>
</dbReference>
<dbReference type="PROSITE" id="PS50994">
    <property type="entry name" value="INTEGRASE"/>
    <property type="match status" value="1"/>
</dbReference>
<dbReference type="SUPFAM" id="SSF53098">
    <property type="entry name" value="Ribonuclease H-like"/>
    <property type="match status" value="1"/>
</dbReference>